<evidence type="ECO:0000256" key="2">
    <source>
        <dbReference type="ARBA" id="ARBA00023180"/>
    </source>
</evidence>
<keyword evidence="1" id="KW-0378">Hydrolase</keyword>
<keyword evidence="3" id="KW-0732">Signal</keyword>
<evidence type="ECO:0000256" key="1">
    <source>
        <dbReference type="ARBA" id="ARBA00022801"/>
    </source>
</evidence>
<dbReference type="InterPro" id="IPR029052">
    <property type="entry name" value="Metallo-depent_PP-like"/>
</dbReference>
<dbReference type="GO" id="GO:0046872">
    <property type="term" value="F:metal ion binding"/>
    <property type="evidence" value="ECO:0007669"/>
    <property type="project" value="UniProtKB-KW"/>
</dbReference>
<dbReference type="EMBL" id="JAVHJL010000002">
    <property type="protein sequence ID" value="KAK6508791.1"/>
    <property type="molecule type" value="Genomic_DNA"/>
</dbReference>
<dbReference type="PANTHER" id="PTHR10340:SF34">
    <property type="entry name" value="SPHINGOMYELIN PHOSPHODIESTERASE"/>
    <property type="match status" value="1"/>
</dbReference>
<dbReference type="InterPro" id="IPR041805">
    <property type="entry name" value="ASMase/PPN1_MPP"/>
</dbReference>
<dbReference type="SUPFAM" id="SSF56300">
    <property type="entry name" value="Metallo-dependent phosphatases"/>
    <property type="match status" value="1"/>
</dbReference>
<dbReference type="AlphaFoldDB" id="A0AAV9WI18"/>
<organism evidence="5 6">
    <name type="scientific">Arthrobotrys musiformis</name>
    <dbReference type="NCBI Taxonomy" id="47236"/>
    <lineage>
        <taxon>Eukaryota</taxon>
        <taxon>Fungi</taxon>
        <taxon>Dikarya</taxon>
        <taxon>Ascomycota</taxon>
        <taxon>Pezizomycotina</taxon>
        <taxon>Orbiliomycetes</taxon>
        <taxon>Orbiliales</taxon>
        <taxon>Orbiliaceae</taxon>
        <taxon>Arthrobotrys</taxon>
    </lineage>
</organism>
<feature type="chain" id="PRO_5043609054" description="Calcineurin-like phosphoesterase domain-containing protein" evidence="3">
    <location>
        <begin position="21"/>
        <end position="713"/>
    </location>
</feature>
<protein>
    <recommendedName>
        <fullName evidence="4">Calcineurin-like phosphoesterase domain-containing protein</fullName>
    </recommendedName>
</protein>
<name>A0AAV9WI18_9PEZI</name>
<sequence length="713" mass="77753">MKLNASIFLAASLLASTATAAVPVEASIAAPITPRKAFPDPDVEELERRGIIENIVNGIISKIESTVTCMGCEALTTALKGVAHLGDTVFVKVVTGICSGLKVSSPVEVVGISESRRRLKILTWKPQIQDKDVCTGVVGTEGPVIAKTLRSLTIGSRTNKVLCSTLFGLCEAPELLPYPGTIPSPAANRQTAPKVAATKPLKFVHISDTHIDRLYKNGTNTKCNKPICCRPYTAGDDVGKTSNPAGPFGSTGCDTPVSLEQSMFQAIKEQAGDADFIIFTGDIMDAALWLQSQEHTIDGIKGMYGDISKSGISAKVYGVIGNHDTAPVNLFPIAEPESGYDSAVPYYTQNSIELQKWIGAAAAKSIKDNYGCYSVVHPGTNLKVISISTNFWYSLNVWVYDNNGMDRARDPGNVLKWLTGELQAAESAGQSAFIIGHMPPGVVDALPDYSNYFNKVATRYSSTIKGMFWGHTHSAEFEITYNDKAARSHGNAVITSYVTSCVTPRNANPVFRVYTIDPSTYQVLDYDHYYTSISDIPYGSTKKPQWRKLYNAKAALGPLVSPPLSANAALTPAFWHNLTVAFEKNDGTFQAWFDRKIADFKTSEDCDASCKQKEICQMRASSADLTCYKPKITSLKKKRDTFEDYAIFDDYMPPIETGEALEAVDEYLHRGPRTQHGTMQCGGHMLEVLMKLARDKDSITKIVETEVRGRAAL</sequence>
<evidence type="ECO:0000313" key="6">
    <source>
        <dbReference type="Proteomes" id="UP001370758"/>
    </source>
</evidence>
<dbReference type="GO" id="GO:0005576">
    <property type="term" value="C:extracellular region"/>
    <property type="evidence" value="ECO:0007669"/>
    <property type="project" value="UniProtKB-SubCell"/>
</dbReference>
<dbReference type="InterPro" id="IPR004843">
    <property type="entry name" value="Calcineurin-like_PHP"/>
</dbReference>
<keyword evidence="2" id="KW-0325">Glycoprotein</keyword>
<proteinExistence type="predicted"/>
<evidence type="ECO:0000256" key="3">
    <source>
        <dbReference type="SAM" id="SignalP"/>
    </source>
</evidence>
<gene>
    <name evidence="5" type="ORF">TWF481_003561</name>
</gene>
<dbReference type="CDD" id="cd00842">
    <property type="entry name" value="MPP_ASMase"/>
    <property type="match status" value="1"/>
</dbReference>
<keyword evidence="6" id="KW-1185">Reference proteome</keyword>
<dbReference type="PANTHER" id="PTHR10340">
    <property type="entry name" value="SPHINGOMYELIN PHOSPHODIESTERASE"/>
    <property type="match status" value="1"/>
</dbReference>
<feature type="domain" description="Calcineurin-like phosphoesterase" evidence="4">
    <location>
        <begin position="201"/>
        <end position="474"/>
    </location>
</feature>
<dbReference type="Pfam" id="PF00149">
    <property type="entry name" value="Metallophos"/>
    <property type="match status" value="1"/>
</dbReference>
<comment type="caution">
    <text evidence="5">The sequence shown here is derived from an EMBL/GenBank/DDBJ whole genome shotgun (WGS) entry which is preliminary data.</text>
</comment>
<reference evidence="5 6" key="1">
    <citation type="submission" date="2023-08" db="EMBL/GenBank/DDBJ databases">
        <authorList>
            <person name="Palmer J.M."/>
        </authorList>
    </citation>
    <scope>NUCLEOTIDE SEQUENCE [LARGE SCALE GENOMIC DNA]</scope>
    <source>
        <strain evidence="5 6">TWF481</strain>
    </source>
</reference>
<dbReference type="Gene3D" id="3.60.21.10">
    <property type="match status" value="1"/>
</dbReference>
<evidence type="ECO:0000259" key="4">
    <source>
        <dbReference type="Pfam" id="PF00149"/>
    </source>
</evidence>
<evidence type="ECO:0000313" key="5">
    <source>
        <dbReference type="EMBL" id="KAK6508791.1"/>
    </source>
</evidence>
<dbReference type="Proteomes" id="UP001370758">
    <property type="component" value="Unassembled WGS sequence"/>
</dbReference>
<feature type="signal peptide" evidence="3">
    <location>
        <begin position="1"/>
        <end position="20"/>
    </location>
</feature>
<accession>A0AAV9WI18</accession>
<dbReference type="GO" id="GO:0008081">
    <property type="term" value="F:phosphoric diester hydrolase activity"/>
    <property type="evidence" value="ECO:0007669"/>
    <property type="project" value="TreeGrafter"/>
</dbReference>